<feature type="region of interest" description="Disordered" evidence="1">
    <location>
        <begin position="168"/>
        <end position="203"/>
    </location>
</feature>
<gene>
    <name evidence="2" type="ORF">EJ06DRAFT_265366</name>
</gene>
<evidence type="ECO:0000313" key="2">
    <source>
        <dbReference type="EMBL" id="KAF2395626.1"/>
    </source>
</evidence>
<proteinExistence type="predicted"/>
<keyword evidence="3" id="KW-1185">Reference proteome</keyword>
<organism evidence="2 3">
    <name type="scientific">Trichodelitschia bisporula</name>
    <dbReference type="NCBI Taxonomy" id="703511"/>
    <lineage>
        <taxon>Eukaryota</taxon>
        <taxon>Fungi</taxon>
        <taxon>Dikarya</taxon>
        <taxon>Ascomycota</taxon>
        <taxon>Pezizomycotina</taxon>
        <taxon>Dothideomycetes</taxon>
        <taxon>Dothideomycetes incertae sedis</taxon>
        <taxon>Phaeotrichales</taxon>
        <taxon>Phaeotrichaceae</taxon>
        <taxon>Trichodelitschia</taxon>
    </lineage>
</organism>
<reference evidence="2" key="1">
    <citation type="journal article" date="2020" name="Stud. Mycol.">
        <title>101 Dothideomycetes genomes: a test case for predicting lifestyles and emergence of pathogens.</title>
        <authorList>
            <person name="Haridas S."/>
            <person name="Albert R."/>
            <person name="Binder M."/>
            <person name="Bloem J."/>
            <person name="Labutti K."/>
            <person name="Salamov A."/>
            <person name="Andreopoulos B."/>
            <person name="Baker S."/>
            <person name="Barry K."/>
            <person name="Bills G."/>
            <person name="Bluhm B."/>
            <person name="Cannon C."/>
            <person name="Castanera R."/>
            <person name="Culley D."/>
            <person name="Daum C."/>
            <person name="Ezra D."/>
            <person name="Gonzalez J."/>
            <person name="Henrissat B."/>
            <person name="Kuo A."/>
            <person name="Liang C."/>
            <person name="Lipzen A."/>
            <person name="Lutzoni F."/>
            <person name="Magnuson J."/>
            <person name="Mondo S."/>
            <person name="Nolan M."/>
            <person name="Ohm R."/>
            <person name="Pangilinan J."/>
            <person name="Park H.-J."/>
            <person name="Ramirez L."/>
            <person name="Alfaro M."/>
            <person name="Sun H."/>
            <person name="Tritt A."/>
            <person name="Yoshinaga Y."/>
            <person name="Zwiers L.-H."/>
            <person name="Turgeon B."/>
            <person name="Goodwin S."/>
            <person name="Spatafora J."/>
            <person name="Crous P."/>
            <person name="Grigoriev I."/>
        </authorList>
    </citation>
    <scope>NUCLEOTIDE SEQUENCE</scope>
    <source>
        <strain evidence="2">CBS 262.69</strain>
    </source>
</reference>
<dbReference type="EMBL" id="ML996712">
    <property type="protein sequence ID" value="KAF2395626.1"/>
    <property type="molecule type" value="Genomic_DNA"/>
</dbReference>
<dbReference type="AlphaFoldDB" id="A0A6G1HIE8"/>
<name>A0A6G1HIE8_9PEZI</name>
<dbReference type="Proteomes" id="UP000799640">
    <property type="component" value="Unassembled WGS sequence"/>
</dbReference>
<protein>
    <submittedName>
        <fullName evidence="2">Uncharacterized protein</fullName>
    </submittedName>
</protein>
<accession>A0A6G1HIE8</accession>
<evidence type="ECO:0000313" key="3">
    <source>
        <dbReference type="Proteomes" id="UP000799640"/>
    </source>
</evidence>
<evidence type="ECO:0000256" key="1">
    <source>
        <dbReference type="SAM" id="MobiDB-lite"/>
    </source>
</evidence>
<sequence length="203" mass="22367">MNVPRAASTISSRSIQENRRMALMSPQSDSQISLEGSVRLIACLAQIAWCSPPIGVPRGWRALPAFEASRIPRTSRGVRAFRGFSLPTPSSPIVITRHTRVRRNFCAASIPHESGVCVLPNARSASRLLLHPASHHHKHCSFRAKRNKPPSLAQRPIGLGLRLGRTVYPPHQRPITASSRRRRQTPSATADWPLGRPAPRVLG</sequence>